<comment type="caution">
    <text evidence="2">The sequence shown here is derived from an EMBL/GenBank/DDBJ whole genome shotgun (WGS) entry which is preliminary data.</text>
</comment>
<keyword evidence="1" id="KW-0472">Membrane</keyword>
<protein>
    <submittedName>
        <fullName evidence="2">Uncharacterized protein</fullName>
    </submittedName>
</protein>
<proteinExistence type="predicted"/>
<keyword evidence="1" id="KW-1133">Transmembrane helix</keyword>
<evidence type="ECO:0000313" key="3">
    <source>
        <dbReference type="Proteomes" id="UP000177690"/>
    </source>
</evidence>
<name>A0A1G1ZVI1_9BACT</name>
<feature type="transmembrane region" description="Helical" evidence="1">
    <location>
        <begin position="50"/>
        <end position="73"/>
    </location>
</feature>
<sequence length="143" mass="15919">MEDQIIKILQSAHKLEPDQAFKNRSRALILNLPKPKKSILRFGIFESLQFGAAIGFATILLFVLAGGLTYFIARVSPTLLASFDEKGLLEEASGLDFRIQLGEAKYFDDSAQQIAAVLEEISKQNKKDKNSNSEDINLNSFIL</sequence>
<evidence type="ECO:0000313" key="2">
    <source>
        <dbReference type="EMBL" id="OGY68126.1"/>
    </source>
</evidence>
<dbReference type="STRING" id="1798409.A3I24_02545"/>
<evidence type="ECO:0000256" key="1">
    <source>
        <dbReference type="SAM" id="Phobius"/>
    </source>
</evidence>
<dbReference type="AlphaFoldDB" id="A0A1G1ZVI1"/>
<accession>A0A1G1ZVI1</accession>
<keyword evidence="1" id="KW-0812">Transmembrane</keyword>
<dbReference type="Proteomes" id="UP000177690">
    <property type="component" value="Unassembled WGS sequence"/>
</dbReference>
<gene>
    <name evidence="2" type="ORF">A3I24_02545</name>
</gene>
<dbReference type="EMBL" id="MHJL01000007">
    <property type="protein sequence ID" value="OGY68126.1"/>
    <property type="molecule type" value="Genomic_DNA"/>
</dbReference>
<organism evidence="2 3">
    <name type="scientific">Candidatus Harrisonbacteria bacterium RIFCSPLOWO2_02_FULL_41_13b</name>
    <dbReference type="NCBI Taxonomy" id="1798409"/>
    <lineage>
        <taxon>Bacteria</taxon>
        <taxon>Candidatus Harrisoniibacteriota</taxon>
    </lineage>
</organism>
<reference evidence="2 3" key="1">
    <citation type="journal article" date="2016" name="Nat. Commun.">
        <title>Thousands of microbial genomes shed light on interconnected biogeochemical processes in an aquifer system.</title>
        <authorList>
            <person name="Anantharaman K."/>
            <person name="Brown C.T."/>
            <person name="Hug L.A."/>
            <person name="Sharon I."/>
            <person name="Castelle C.J."/>
            <person name="Probst A.J."/>
            <person name="Thomas B.C."/>
            <person name="Singh A."/>
            <person name="Wilkins M.J."/>
            <person name="Karaoz U."/>
            <person name="Brodie E.L."/>
            <person name="Williams K.H."/>
            <person name="Hubbard S.S."/>
            <person name="Banfield J.F."/>
        </authorList>
    </citation>
    <scope>NUCLEOTIDE SEQUENCE [LARGE SCALE GENOMIC DNA]</scope>
</reference>